<keyword evidence="1" id="KW-0413">Isomerase</keyword>
<gene>
    <name evidence="5" type="ORF">A2304_01275</name>
</gene>
<name>A0A1F7WB16_9BACT</name>
<dbReference type="Gene3D" id="1.10.4030.10">
    <property type="entry name" value="Porin chaperone SurA, peptide-binding domain"/>
    <property type="match status" value="1"/>
</dbReference>
<dbReference type="InterPro" id="IPR023058">
    <property type="entry name" value="PPIase_PpiC_CS"/>
</dbReference>
<dbReference type="Proteomes" id="UP000176501">
    <property type="component" value="Unassembled WGS sequence"/>
</dbReference>
<evidence type="ECO:0000256" key="2">
    <source>
        <dbReference type="SAM" id="MobiDB-lite"/>
    </source>
</evidence>
<evidence type="ECO:0000259" key="4">
    <source>
        <dbReference type="PROSITE" id="PS50198"/>
    </source>
</evidence>
<dbReference type="PROSITE" id="PS01096">
    <property type="entry name" value="PPIC_PPIASE_1"/>
    <property type="match status" value="1"/>
</dbReference>
<evidence type="ECO:0000313" key="5">
    <source>
        <dbReference type="EMBL" id="OGL99407.1"/>
    </source>
</evidence>
<keyword evidence="1" id="KW-0697">Rotamase</keyword>
<dbReference type="EMBL" id="MGFE01000005">
    <property type="protein sequence ID" value="OGL99407.1"/>
    <property type="molecule type" value="Genomic_DNA"/>
</dbReference>
<dbReference type="InterPro" id="IPR046357">
    <property type="entry name" value="PPIase_dom_sf"/>
</dbReference>
<keyword evidence="3" id="KW-0472">Membrane</keyword>
<dbReference type="GO" id="GO:0003755">
    <property type="term" value="F:peptidyl-prolyl cis-trans isomerase activity"/>
    <property type="evidence" value="ECO:0007669"/>
    <property type="project" value="UniProtKB-KW"/>
</dbReference>
<dbReference type="AlphaFoldDB" id="A0A1F7WB16"/>
<evidence type="ECO:0000313" key="6">
    <source>
        <dbReference type="Proteomes" id="UP000176501"/>
    </source>
</evidence>
<dbReference type="SUPFAM" id="SSF54534">
    <property type="entry name" value="FKBP-like"/>
    <property type="match status" value="1"/>
</dbReference>
<sequence>MTDLESEQIPSSTPTPTSAPETNVTLPISRRRLRVLALAAGVLSAIVVLSSIVYLRPPTNGTVRAIVGVLPYPAAVIGTDVITINEYLEERDALDAYFQTSAGETGTVPSEEEITQNIMETLVHKSAVNHLAEASGMTLDESRVDAFYEQAVGGADQEQFAAQLDSMFGWTVDEFRDRVVRPVVLAMQLGEQIEGDASLQDARRQKAQAAYDRLVAGDDFAVVAGDASADFSAAGGGDVGYVKMSEIPQEWTGTISQLETGSYSEVVEGIESFLIFRVTDRVEAGEDTEVKLSIISVQKVTLEEAVQEYLDSTRVWKLIGRT</sequence>
<feature type="domain" description="PpiC" evidence="4">
    <location>
        <begin position="181"/>
        <end position="280"/>
    </location>
</feature>
<dbReference type="PROSITE" id="PS50198">
    <property type="entry name" value="PPIC_PPIASE_2"/>
    <property type="match status" value="1"/>
</dbReference>
<comment type="caution">
    <text evidence="5">The sequence shown here is derived from an EMBL/GenBank/DDBJ whole genome shotgun (WGS) entry which is preliminary data.</text>
</comment>
<proteinExistence type="predicted"/>
<dbReference type="PANTHER" id="PTHR47245:SF2">
    <property type="entry name" value="PEPTIDYL-PROLYL CIS-TRANS ISOMERASE HP_0175-RELATED"/>
    <property type="match status" value="1"/>
</dbReference>
<dbReference type="PANTHER" id="PTHR47245">
    <property type="entry name" value="PEPTIDYLPROLYL ISOMERASE"/>
    <property type="match status" value="1"/>
</dbReference>
<dbReference type="SUPFAM" id="SSF109998">
    <property type="entry name" value="Triger factor/SurA peptide-binding domain-like"/>
    <property type="match status" value="1"/>
</dbReference>
<dbReference type="InterPro" id="IPR050245">
    <property type="entry name" value="PrsA_foldase"/>
</dbReference>
<dbReference type="Pfam" id="PF00639">
    <property type="entry name" value="Rotamase"/>
    <property type="match status" value="1"/>
</dbReference>
<accession>A0A1F7WB16</accession>
<organism evidence="5 6">
    <name type="scientific">Candidatus Uhrbacteria bacterium RIFOXYB2_FULL_57_15</name>
    <dbReference type="NCBI Taxonomy" id="1802422"/>
    <lineage>
        <taxon>Bacteria</taxon>
        <taxon>Candidatus Uhriibacteriota</taxon>
    </lineage>
</organism>
<reference evidence="5 6" key="1">
    <citation type="journal article" date="2016" name="Nat. Commun.">
        <title>Thousands of microbial genomes shed light on interconnected biogeochemical processes in an aquifer system.</title>
        <authorList>
            <person name="Anantharaman K."/>
            <person name="Brown C.T."/>
            <person name="Hug L.A."/>
            <person name="Sharon I."/>
            <person name="Castelle C.J."/>
            <person name="Probst A.J."/>
            <person name="Thomas B.C."/>
            <person name="Singh A."/>
            <person name="Wilkins M.J."/>
            <person name="Karaoz U."/>
            <person name="Brodie E.L."/>
            <person name="Williams K.H."/>
            <person name="Hubbard S.S."/>
            <person name="Banfield J.F."/>
        </authorList>
    </citation>
    <scope>NUCLEOTIDE SEQUENCE [LARGE SCALE GENOMIC DNA]</scope>
</reference>
<dbReference type="InterPro" id="IPR027304">
    <property type="entry name" value="Trigger_fact/SurA_dom_sf"/>
</dbReference>
<keyword evidence="3" id="KW-1133">Transmembrane helix</keyword>
<feature type="compositionally biased region" description="Low complexity" evidence="2">
    <location>
        <begin position="7"/>
        <end position="22"/>
    </location>
</feature>
<evidence type="ECO:0000256" key="1">
    <source>
        <dbReference type="PROSITE-ProRule" id="PRU00278"/>
    </source>
</evidence>
<keyword evidence="3" id="KW-0812">Transmembrane</keyword>
<evidence type="ECO:0000256" key="3">
    <source>
        <dbReference type="SAM" id="Phobius"/>
    </source>
</evidence>
<dbReference type="Gene3D" id="3.10.50.40">
    <property type="match status" value="1"/>
</dbReference>
<dbReference type="InterPro" id="IPR000297">
    <property type="entry name" value="PPIase_PpiC"/>
</dbReference>
<protein>
    <recommendedName>
        <fullName evidence="4">PpiC domain-containing protein</fullName>
    </recommendedName>
</protein>
<feature type="region of interest" description="Disordered" evidence="2">
    <location>
        <begin position="1"/>
        <end position="24"/>
    </location>
</feature>
<feature type="transmembrane region" description="Helical" evidence="3">
    <location>
        <begin position="35"/>
        <end position="55"/>
    </location>
</feature>